<organism evidence="1 2">
    <name type="scientific">Geotoga petraea</name>
    <dbReference type="NCBI Taxonomy" id="28234"/>
    <lineage>
        <taxon>Bacteria</taxon>
        <taxon>Thermotogati</taxon>
        <taxon>Thermotogota</taxon>
        <taxon>Thermotogae</taxon>
        <taxon>Petrotogales</taxon>
        <taxon>Petrotogaceae</taxon>
        <taxon>Geotoga</taxon>
    </lineage>
</organism>
<evidence type="ECO:0000313" key="1">
    <source>
        <dbReference type="EMBL" id="SDC48191.1"/>
    </source>
</evidence>
<dbReference type="AlphaFoldDB" id="A0A1G6LY87"/>
<reference evidence="1 2" key="1">
    <citation type="submission" date="2016-10" db="EMBL/GenBank/DDBJ databases">
        <authorList>
            <person name="de Groot N.N."/>
        </authorList>
    </citation>
    <scope>NUCLEOTIDE SEQUENCE [LARGE SCALE GENOMIC DNA]</scope>
    <source>
        <strain evidence="1 2">WG14</strain>
    </source>
</reference>
<evidence type="ECO:0000313" key="2">
    <source>
        <dbReference type="Proteomes" id="UP000199322"/>
    </source>
</evidence>
<dbReference type="STRING" id="28234.SAMN04488588_1180"/>
<sequence>MKMGKIKQPDLVNYVIHAFTAGNSDFWLYEYGVLEKIKKTFGEIDYISHPIDFQKFTSYYNKEMGENVKIEARMISFKNLGSPSFLPYAKKITNELEKEISIDGNRKVNLDVGYIHHTQFVLASTKHWGNRIYLGNGIYAEITLMYMFGEWQHHDYSYENFKDKEYKDILEEIRSNYMIKRRHI</sequence>
<keyword evidence="2" id="KW-1185">Reference proteome</keyword>
<accession>A0A1G6LY87</accession>
<proteinExistence type="predicted"/>
<dbReference type="Pfam" id="PF14385">
    <property type="entry name" value="DUF4416"/>
    <property type="match status" value="1"/>
</dbReference>
<gene>
    <name evidence="1" type="ORF">SAMN04488588_1180</name>
</gene>
<protein>
    <recommendedName>
        <fullName evidence="3">DUF4416 family protein</fullName>
    </recommendedName>
</protein>
<evidence type="ECO:0008006" key="3">
    <source>
        <dbReference type="Google" id="ProtNLM"/>
    </source>
</evidence>
<name>A0A1G6LY87_9BACT</name>
<dbReference type="EMBL" id="FMYV01000004">
    <property type="protein sequence ID" value="SDC48191.1"/>
    <property type="molecule type" value="Genomic_DNA"/>
</dbReference>
<dbReference type="Proteomes" id="UP000199322">
    <property type="component" value="Unassembled WGS sequence"/>
</dbReference>
<dbReference type="InterPro" id="IPR025529">
    <property type="entry name" value="DUF4416"/>
</dbReference>